<comment type="subcellular location">
    <subcellularLocation>
        <location evidence="1 8">Secreted</location>
        <location evidence="1 8">Extracellular space</location>
        <location evidence="1 8">Extracellular matrix</location>
    </subcellularLocation>
</comment>
<accession>A0A8R1YZN0</accession>
<dbReference type="InterPro" id="IPR005817">
    <property type="entry name" value="Wnt"/>
</dbReference>
<keyword evidence="7" id="KW-1015">Disulfide bond</keyword>
<dbReference type="SMART" id="SM00097">
    <property type="entry name" value="WNT1"/>
    <property type="match status" value="1"/>
</dbReference>
<comment type="similarity">
    <text evidence="2 8">Belongs to the Wnt family.</text>
</comment>
<evidence type="ECO:0000313" key="10">
    <source>
        <dbReference type="Proteomes" id="UP000005239"/>
    </source>
</evidence>
<name>A0A2A6CC23_PRIPA</name>
<sequence length="316" mass="36736">MTPLFFLLFPFILPSVSTNELFNEPIPKEPHWWKVIWMKNRIQELRIVLPPRLYRLLSSDPQLPLVLKESLLSALSSCKQSGLEKNEKLTCSYQSGRPYADLFTTISAYGIPIISTVPLQYLCSDTRDFSFLISLTTAFAVRSIAEACAEGRLKKCSCDNRYTGAINGRPHGFYWNPCIHYKGSHNLPYALKLTRKLIDYQYECVVPARLREIILHNISVGRTKVTTSVSCSCESPYDCDEKCCQLRVIDESTILGRVRESLWNSRRMRRSNRVEMKVGMCYRKNRDRKYRNKRTPIWYIDDGRFDRPSFYLGIPE</sequence>
<keyword evidence="4" id="KW-0964">Secreted</keyword>
<dbReference type="Pfam" id="PF00110">
    <property type="entry name" value="wnt"/>
    <property type="match status" value="1"/>
</dbReference>
<dbReference type="GO" id="GO:0005109">
    <property type="term" value="F:frizzled binding"/>
    <property type="evidence" value="ECO:0000318"/>
    <property type="project" value="GO_Central"/>
</dbReference>
<evidence type="ECO:0000256" key="8">
    <source>
        <dbReference type="RuleBase" id="RU003500"/>
    </source>
</evidence>
<keyword evidence="5" id="KW-0272">Extracellular matrix</keyword>
<evidence type="ECO:0000256" key="2">
    <source>
        <dbReference type="ARBA" id="ARBA00005683"/>
    </source>
</evidence>
<evidence type="ECO:0000256" key="3">
    <source>
        <dbReference type="ARBA" id="ARBA00022473"/>
    </source>
</evidence>
<gene>
    <name evidence="9" type="primary">WBGene00278616</name>
</gene>
<reference evidence="10" key="1">
    <citation type="journal article" date="2008" name="Nat. Genet.">
        <title>The Pristionchus pacificus genome provides a unique perspective on nematode lifestyle and parasitism.</title>
        <authorList>
            <person name="Dieterich C."/>
            <person name="Clifton S.W."/>
            <person name="Schuster L.N."/>
            <person name="Chinwalla A."/>
            <person name="Delehaunty K."/>
            <person name="Dinkelacker I."/>
            <person name="Fulton L."/>
            <person name="Fulton R."/>
            <person name="Godfrey J."/>
            <person name="Minx P."/>
            <person name="Mitreva M."/>
            <person name="Roeseler W."/>
            <person name="Tian H."/>
            <person name="Witte H."/>
            <person name="Yang S.P."/>
            <person name="Wilson R.K."/>
            <person name="Sommer R.J."/>
        </authorList>
    </citation>
    <scope>NUCLEOTIDE SEQUENCE [LARGE SCALE GENOMIC DNA]</scope>
    <source>
        <strain evidence="10">PS312</strain>
    </source>
</reference>
<evidence type="ECO:0000256" key="1">
    <source>
        <dbReference type="ARBA" id="ARBA00004498"/>
    </source>
</evidence>
<dbReference type="GO" id="GO:0060070">
    <property type="term" value="P:canonical Wnt signaling pathway"/>
    <property type="evidence" value="ECO:0000318"/>
    <property type="project" value="GO_Central"/>
</dbReference>
<dbReference type="PANTHER" id="PTHR12027:SF102">
    <property type="entry name" value="PROTEIN WNT"/>
    <property type="match status" value="1"/>
</dbReference>
<evidence type="ECO:0000256" key="4">
    <source>
        <dbReference type="ARBA" id="ARBA00022525"/>
    </source>
</evidence>
<dbReference type="GO" id="GO:0005125">
    <property type="term" value="F:cytokine activity"/>
    <property type="evidence" value="ECO:0000318"/>
    <property type="project" value="GO_Central"/>
</dbReference>
<evidence type="ECO:0000313" key="9">
    <source>
        <dbReference type="EnsemblMetazoa" id="PPA40247.1"/>
    </source>
</evidence>
<protein>
    <recommendedName>
        <fullName evidence="8">Protein Wnt</fullName>
    </recommendedName>
</protein>
<accession>A0A2A6CC23</accession>
<comment type="function">
    <text evidence="8">Ligand for members of the frizzled family of seven transmembrane receptors.</text>
</comment>
<keyword evidence="3 8" id="KW-0217">Developmental protein</keyword>
<dbReference type="AlphaFoldDB" id="A0A2A6CC23"/>
<evidence type="ECO:0000256" key="7">
    <source>
        <dbReference type="ARBA" id="ARBA00023157"/>
    </source>
</evidence>
<proteinExistence type="inferred from homology"/>
<reference evidence="9" key="2">
    <citation type="submission" date="2022-06" db="UniProtKB">
        <authorList>
            <consortium name="EnsemblMetazoa"/>
        </authorList>
    </citation>
    <scope>IDENTIFICATION</scope>
    <source>
        <strain evidence="9">PS312</strain>
    </source>
</reference>
<organism evidence="9 10">
    <name type="scientific">Pristionchus pacificus</name>
    <name type="common">Parasitic nematode worm</name>
    <dbReference type="NCBI Taxonomy" id="54126"/>
    <lineage>
        <taxon>Eukaryota</taxon>
        <taxon>Metazoa</taxon>
        <taxon>Ecdysozoa</taxon>
        <taxon>Nematoda</taxon>
        <taxon>Chromadorea</taxon>
        <taxon>Rhabditida</taxon>
        <taxon>Rhabditina</taxon>
        <taxon>Diplogasteromorpha</taxon>
        <taxon>Diplogasteroidea</taxon>
        <taxon>Neodiplogasteridae</taxon>
        <taxon>Pristionchus</taxon>
    </lineage>
</organism>
<dbReference type="Proteomes" id="UP000005239">
    <property type="component" value="Unassembled WGS sequence"/>
</dbReference>
<dbReference type="GO" id="GO:0045165">
    <property type="term" value="P:cell fate commitment"/>
    <property type="evidence" value="ECO:0000318"/>
    <property type="project" value="GO_Central"/>
</dbReference>
<dbReference type="GO" id="GO:0005615">
    <property type="term" value="C:extracellular space"/>
    <property type="evidence" value="ECO:0000318"/>
    <property type="project" value="GO_Central"/>
</dbReference>
<dbReference type="PANTHER" id="PTHR12027">
    <property type="entry name" value="WNT RELATED"/>
    <property type="match status" value="1"/>
</dbReference>
<keyword evidence="10" id="KW-1185">Reference proteome</keyword>
<keyword evidence="6 8" id="KW-0879">Wnt signaling pathway</keyword>
<evidence type="ECO:0000256" key="6">
    <source>
        <dbReference type="ARBA" id="ARBA00022687"/>
    </source>
</evidence>
<dbReference type="GO" id="GO:0030182">
    <property type="term" value="P:neuron differentiation"/>
    <property type="evidence" value="ECO:0000318"/>
    <property type="project" value="GO_Central"/>
</dbReference>
<dbReference type="EnsemblMetazoa" id="PPA40247.1">
    <property type="protein sequence ID" value="PPA40247.1"/>
    <property type="gene ID" value="WBGene00278616"/>
</dbReference>
<evidence type="ECO:0000256" key="5">
    <source>
        <dbReference type="ARBA" id="ARBA00022530"/>
    </source>
</evidence>